<dbReference type="InterPro" id="IPR020562">
    <property type="entry name" value="PRibGlycinamide_synth_N"/>
</dbReference>
<dbReference type="EMBL" id="JACONZ010000005">
    <property type="protein sequence ID" value="MBC5582505.1"/>
    <property type="molecule type" value="Genomic_DNA"/>
</dbReference>
<comment type="catalytic activity">
    <reaction evidence="14">
        <text>5-phospho-beta-D-ribosylamine + glycine + ATP = N(1)-(5-phospho-beta-D-ribosyl)glycinamide + ADP + phosphate + H(+)</text>
        <dbReference type="Rhea" id="RHEA:17453"/>
        <dbReference type="ChEBI" id="CHEBI:15378"/>
        <dbReference type="ChEBI" id="CHEBI:30616"/>
        <dbReference type="ChEBI" id="CHEBI:43474"/>
        <dbReference type="ChEBI" id="CHEBI:57305"/>
        <dbReference type="ChEBI" id="CHEBI:58681"/>
        <dbReference type="ChEBI" id="CHEBI:143788"/>
        <dbReference type="ChEBI" id="CHEBI:456216"/>
        <dbReference type="EC" id="6.3.4.13"/>
    </reaction>
</comment>
<keyword evidence="5 14" id="KW-0436">Ligase</keyword>
<comment type="similarity">
    <text evidence="11 14">Belongs to the GARS family.</text>
</comment>
<comment type="cofactor">
    <cofactor evidence="2">
        <name>Mg(2+)</name>
        <dbReference type="ChEBI" id="CHEBI:18420"/>
    </cofactor>
</comment>
<keyword evidence="9 15" id="KW-0067">ATP-binding</keyword>
<feature type="domain" description="ATP-grasp" evidence="16">
    <location>
        <begin position="107"/>
        <end position="314"/>
    </location>
</feature>
<name>A0A923L278_9FIRM</name>
<evidence type="ECO:0000256" key="2">
    <source>
        <dbReference type="ARBA" id="ARBA00001946"/>
    </source>
</evidence>
<reference evidence="17" key="1">
    <citation type="submission" date="2020-08" db="EMBL/GenBank/DDBJ databases">
        <title>Genome public.</title>
        <authorList>
            <person name="Liu C."/>
            <person name="Sun Q."/>
        </authorList>
    </citation>
    <scope>NUCLEOTIDE SEQUENCE</scope>
    <source>
        <strain evidence="17">BX8</strain>
    </source>
</reference>
<comment type="pathway">
    <text evidence="3 14">Purine metabolism; IMP biosynthesis via de novo pathway; N(1)-(5-phospho-D-ribosyl)glycinamide from 5-phospho-alpha-D-ribose 1-diphosphate: step 2/2.</text>
</comment>
<dbReference type="InterPro" id="IPR020559">
    <property type="entry name" value="PRibGlycinamide_synth_CS"/>
</dbReference>
<dbReference type="GO" id="GO:0009113">
    <property type="term" value="P:purine nucleobase biosynthetic process"/>
    <property type="evidence" value="ECO:0007669"/>
    <property type="project" value="InterPro"/>
</dbReference>
<dbReference type="SUPFAM" id="SSF51246">
    <property type="entry name" value="Rudiment single hybrid motif"/>
    <property type="match status" value="1"/>
</dbReference>
<dbReference type="GO" id="GO:0004637">
    <property type="term" value="F:phosphoribosylamine-glycine ligase activity"/>
    <property type="evidence" value="ECO:0007669"/>
    <property type="project" value="UniProtKB-UniRule"/>
</dbReference>
<dbReference type="GO" id="GO:0046872">
    <property type="term" value="F:metal ion binding"/>
    <property type="evidence" value="ECO:0007669"/>
    <property type="project" value="UniProtKB-KW"/>
</dbReference>
<dbReference type="InterPro" id="IPR020561">
    <property type="entry name" value="PRibGlycinamid_synth_ATP-grasp"/>
</dbReference>
<dbReference type="GO" id="GO:0006189">
    <property type="term" value="P:'de novo' IMP biosynthetic process"/>
    <property type="evidence" value="ECO:0007669"/>
    <property type="project" value="UniProtKB-UniRule"/>
</dbReference>
<dbReference type="RefSeq" id="WP_186888864.1">
    <property type="nucleotide sequence ID" value="NZ_JACONZ010000005.1"/>
</dbReference>
<dbReference type="InterPro" id="IPR020560">
    <property type="entry name" value="PRibGlycinamide_synth_C-dom"/>
</dbReference>
<evidence type="ECO:0000256" key="5">
    <source>
        <dbReference type="ARBA" id="ARBA00022598"/>
    </source>
</evidence>
<evidence type="ECO:0000256" key="9">
    <source>
        <dbReference type="ARBA" id="ARBA00022840"/>
    </source>
</evidence>
<dbReference type="SUPFAM" id="SSF52440">
    <property type="entry name" value="PreATP-grasp domain"/>
    <property type="match status" value="1"/>
</dbReference>
<dbReference type="Gene3D" id="3.40.50.20">
    <property type="match status" value="1"/>
</dbReference>
<dbReference type="Gene3D" id="3.90.600.10">
    <property type="entry name" value="Phosphoribosylglycinamide synthetase, C-terminal domain"/>
    <property type="match status" value="1"/>
</dbReference>
<keyword evidence="6" id="KW-0479">Metal-binding</keyword>
<dbReference type="Pfam" id="PF02844">
    <property type="entry name" value="GARS_N"/>
    <property type="match status" value="1"/>
</dbReference>
<dbReference type="InterPro" id="IPR011761">
    <property type="entry name" value="ATP-grasp"/>
</dbReference>
<dbReference type="EC" id="6.3.4.13" evidence="4 14"/>
<comment type="caution">
    <text evidence="17">The sequence shown here is derived from an EMBL/GenBank/DDBJ whole genome shotgun (WGS) entry which is preliminary data.</text>
</comment>
<comment type="cofactor">
    <cofactor evidence="1">
        <name>Mn(2+)</name>
        <dbReference type="ChEBI" id="CHEBI:29035"/>
    </cofactor>
</comment>
<evidence type="ECO:0000313" key="17">
    <source>
        <dbReference type="EMBL" id="MBC5582505.1"/>
    </source>
</evidence>
<evidence type="ECO:0000256" key="15">
    <source>
        <dbReference type="PROSITE-ProRule" id="PRU00409"/>
    </source>
</evidence>
<sequence>MKVAVIGGGGREHAIIRKLKENPGISALYALPGNGGIGYDAVCVDIRATDLDGIVAFAVREKLDFVVVAPDDPLALGLVDRLEAAGIPAFGPTARAAQIESSKVFSKELMKKYGIPTARYEVFADPAAARAYLEGNDRWPIVLKADGLALGKGVLICKDRAAALDGVRAIMEDRAFGAAGSRMVVEEFLTGPEVSVLAFTDGKAMVPMVSSMDHKRALDGDEGLNTGGMGTVAPNPYYTPAVAAQCMEKIFLPTMAAMNAEGRTFKGCLYFGLMITPEGPKVIEYNCRFGDPETQVVLPLLESDLFTVLRAVSEGRLSETPVRFRDGAAACVVLASGGYPQKYASGLPIEGLTGGQLPGAEEVTVYHAGTRSGDGGLVTAGGRVLGVTATAADLPAALERAYTAAEKIRFEGMHYRRDIGRRALEARG</sequence>
<organism evidence="17 18">
    <name type="scientific">Anaerofilum hominis</name>
    <dbReference type="NCBI Taxonomy" id="2763016"/>
    <lineage>
        <taxon>Bacteria</taxon>
        <taxon>Bacillati</taxon>
        <taxon>Bacillota</taxon>
        <taxon>Clostridia</taxon>
        <taxon>Eubacteriales</taxon>
        <taxon>Oscillospiraceae</taxon>
        <taxon>Anaerofilum</taxon>
    </lineage>
</organism>
<dbReference type="InterPro" id="IPR011054">
    <property type="entry name" value="Rudment_hybrid_motif"/>
</dbReference>
<keyword evidence="7 15" id="KW-0547">Nucleotide-binding</keyword>
<dbReference type="InterPro" id="IPR013815">
    <property type="entry name" value="ATP_grasp_subdomain_1"/>
</dbReference>
<dbReference type="Proteomes" id="UP000659630">
    <property type="component" value="Unassembled WGS sequence"/>
</dbReference>
<dbReference type="FunFam" id="3.90.600.10:FF:000001">
    <property type="entry name" value="Trifunctional purine biosynthetic protein adenosine-3"/>
    <property type="match status" value="1"/>
</dbReference>
<evidence type="ECO:0000256" key="1">
    <source>
        <dbReference type="ARBA" id="ARBA00001936"/>
    </source>
</evidence>
<evidence type="ECO:0000256" key="11">
    <source>
        <dbReference type="ARBA" id="ARBA00038345"/>
    </source>
</evidence>
<evidence type="ECO:0000256" key="13">
    <source>
        <dbReference type="ARBA" id="ARBA00042864"/>
    </source>
</evidence>
<dbReference type="FunFam" id="3.30.470.20:FF:000018">
    <property type="entry name" value="Trifunctional purine biosynthetic protein adenosine-3"/>
    <property type="match status" value="1"/>
</dbReference>
<dbReference type="Pfam" id="PF01071">
    <property type="entry name" value="GARS_A"/>
    <property type="match status" value="1"/>
</dbReference>
<proteinExistence type="inferred from homology"/>
<dbReference type="AlphaFoldDB" id="A0A923L278"/>
<dbReference type="GO" id="GO:0005524">
    <property type="term" value="F:ATP binding"/>
    <property type="evidence" value="ECO:0007669"/>
    <property type="project" value="UniProtKB-UniRule"/>
</dbReference>
<dbReference type="Gene3D" id="3.30.1490.20">
    <property type="entry name" value="ATP-grasp fold, A domain"/>
    <property type="match status" value="1"/>
</dbReference>
<dbReference type="InterPro" id="IPR000115">
    <property type="entry name" value="PRibGlycinamide_synth"/>
</dbReference>
<protein>
    <recommendedName>
        <fullName evidence="4 14">Phosphoribosylamine--glycine ligase</fullName>
        <ecNumber evidence="4 14">6.3.4.13</ecNumber>
    </recommendedName>
    <alternativeName>
        <fullName evidence="14">GARS</fullName>
    </alternativeName>
    <alternativeName>
        <fullName evidence="12 14">Glycinamide ribonucleotide synthetase</fullName>
    </alternativeName>
    <alternativeName>
        <fullName evidence="13 14">Phosphoribosylglycinamide synthetase</fullName>
    </alternativeName>
</protein>
<accession>A0A923L278</accession>
<dbReference type="NCBIfam" id="TIGR00877">
    <property type="entry name" value="purD"/>
    <property type="match status" value="1"/>
</dbReference>
<evidence type="ECO:0000313" key="18">
    <source>
        <dbReference type="Proteomes" id="UP000659630"/>
    </source>
</evidence>
<dbReference type="HAMAP" id="MF_00138">
    <property type="entry name" value="GARS"/>
    <property type="match status" value="1"/>
</dbReference>
<evidence type="ECO:0000256" key="6">
    <source>
        <dbReference type="ARBA" id="ARBA00022723"/>
    </source>
</evidence>
<keyword evidence="10" id="KW-0464">Manganese</keyword>
<dbReference type="Gene3D" id="3.30.470.20">
    <property type="entry name" value="ATP-grasp fold, B domain"/>
    <property type="match status" value="1"/>
</dbReference>
<dbReference type="SUPFAM" id="SSF56059">
    <property type="entry name" value="Glutathione synthetase ATP-binding domain-like"/>
    <property type="match status" value="1"/>
</dbReference>
<keyword evidence="8 14" id="KW-0658">Purine biosynthesis</keyword>
<dbReference type="PROSITE" id="PS00184">
    <property type="entry name" value="GARS"/>
    <property type="match status" value="1"/>
</dbReference>
<evidence type="ECO:0000259" key="16">
    <source>
        <dbReference type="PROSITE" id="PS50975"/>
    </source>
</evidence>
<dbReference type="PANTHER" id="PTHR43472">
    <property type="entry name" value="PHOSPHORIBOSYLAMINE--GLYCINE LIGASE"/>
    <property type="match status" value="1"/>
</dbReference>
<evidence type="ECO:0000256" key="14">
    <source>
        <dbReference type="HAMAP-Rule" id="MF_00138"/>
    </source>
</evidence>
<evidence type="ECO:0000256" key="12">
    <source>
        <dbReference type="ARBA" id="ARBA00042242"/>
    </source>
</evidence>
<evidence type="ECO:0000256" key="10">
    <source>
        <dbReference type="ARBA" id="ARBA00023211"/>
    </source>
</evidence>
<dbReference type="InterPro" id="IPR037123">
    <property type="entry name" value="PRibGlycinamide_synth_C_sf"/>
</dbReference>
<evidence type="ECO:0000256" key="8">
    <source>
        <dbReference type="ARBA" id="ARBA00022755"/>
    </source>
</evidence>
<dbReference type="PANTHER" id="PTHR43472:SF1">
    <property type="entry name" value="PHOSPHORIBOSYLAMINE--GLYCINE LIGASE, CHLOROPLASTIC"/>
    <property type="match status" value="1"/>
</dbReference>
<evidence type="ECO:0000256" key="4">
    <source>
        <dbReference type="ARBA" id="ARBA00013255"/>
    </source>
</evidence>
<evidence type="ECO:0000256" key="7">
    <source>
        <dbReference type="ARBA" id="ARBA00022741"/>
    </source>
</evidence>
<gene>
    <name evidence="14 17" type="primary">purD</name>
    <name evidence="17" type="ORF">H8S23_13405</name>
</gene>
<keyword evidence="18" id="KW-1185">Reference proteome</keyword>
<dbReference type="PROSITE" id="PS50975">
    <property type="entry name" value="ATP_GRASP"/>
    <property type="match status" value="1"/>
</dbReference>
<dbReference type="SMART" id="SM01210">
    <property type="entry name" value="GARS_C"/>
    <property type="match status" value="1"/>
</dbReference>
<dbReference type="SMART" id="SM01209">
    <property type="entry name" value="GARS_A"/>
    <property type="match status" value="1"/>
</dbReference>
<evidence type="ECO:0000256" key="3">
    <source>
        <dbReference type="ARBA" id="ARBA00005174"/>
    </source>
</evidence>
<dbReference type="InterPro" id="IPR016185">
    <property type="entry name" value="PreATP-grasp_dom_sf"/>
</dbReference>
<dbReference type="Pfam" id="PF02843">
    <property type="entry name" value="GARS_C"/>
    <property type="match status" value="1"/>
</dbReference>